<dbReference type="SUPFAM" id="SSF51430">
    <property type="entry name" value="NAD(P)-linked oxidoreductase"/>
    <property type="match status" value="1"/>
</dbReference>
<dbReference type="AlphaFoldDB" id="A0A1W2FUP7"/>
<organism evidence="2 3">
    <name type="scientific">Kibdelosporangium aridum</name>
    <dbReference type="NCBI Taxonomy" id="2030"/>
    <lineage>
        <taxon>Bacteria</taxon>
        <taxon>Bacillati</taxon>
        <taxon>Actinomycetota</taxon>
        <taxon>Actinomycetes</taxon>
        <taxon>Pseudonocardiales</taxon>
        <taxon>Pseudonocardiaceae</taxon>
        <taxon>Kibdelosporangium</taxon>
    </lineage>
</organism>
<name>A0A1W2FUP7_KIBAR</name>
<dbReference type="InterPro" id="IPR036812">
    <property type="entry name" value="NAD(P)_OxRdtase_dom_sf"/>
</dbReference>
<evidence type="ECO:0000313" key="3">
    <source>
        <dbReference type="Proteomes" id="UP000192674"/>
    </source>
</evidence>
<dbReference type="RefSeq" id="WP_200825993.1">
    <property type="nucleotide sequence ID" value="NZ_FWXV01000011.1"/>
</dbReference>
<dbReference type="Proteomes" id="UP000192674">
    <property type="component" value="Unassembled WGS sequence"/>
</dbReference>
<accession>A0A1W2FUP7</accession>
<evidence type="ECO:0000256" key="1">
    <source>
        <dbReference type="SAM" id="MobiDB-lite"/>
    </source>
</evidence>
<keyword evidence="3" id="KW-1185">Reference proteome</keyword>
<dbReference type="EMBL" id="FWXV01000011">
    <property type="protein sequence ID" value="SMD25452.1"/>
    <property type="molecule type" value="Genomic_DNA"/>
</dbReference>
<feature type="region of interest" description="Disordered" evidence="1">
    <location>
        <begin position="25"/>
        <end position="54"/>
    </location>
</feature>
<gene>
    <name evidence="2" type="ORF">SAMN05661093_09138</name>
</gene>
<reference evidence="2 3" key="1">
    <citation type="submission" date="2017-04" db="EMBL/GenBank/DDBJ databases">
        <authorList>
            <person name="Afonso C.L."/>
            <person name="Miller P.J."/>
            <person name="Scott M.A."/>
            <person name="Spackman E."/>
            <person name="Goraichik I."/>
            <person name="Dimitrov K.M."/>
            <person name="Suarez D.L."/>
            <person name="Swayne D.E."/>
        </authorList>
    </citation>
    <scope>NUCLEOTIDE SEQUENCE [LARGE SCALE GENOMIC DNA]</scope>
    <source>
        <strain evidence="2 3">DSM 43828</strain>
    </source>
</reference>
<protein>
    <recommendedName>
        <fullName evidence="4">Aldo/keto reductase family protein</fullName>
    </recommendedName>
</protein>
<evidence type="ECO:0008006" key="4">
    <source>
        <dbReference type="Google" id="ProtNLM"/>
    </source>
</evidence>
<sequence length="54" mass="5802">MRYIKLGKTGLDVSPIAIGAMTNGEPERHQAAAPDAPRPQRQRLVPQVVTPGNP</sequence>
<proteinExistence type="predicted"/>
<evidence type="ECO:0000313" key="2">
    <source>
        <dbReference type="EMBL" id="SMD25452.1"/>
    </source>
</evidence>